<keyword evidence="1" id="KW-0812">Transmembrane</keyword>
<dbReference type="EMBL" id="UYJE01002882">
    <property type="protein sequence ID" value="VDI14598.1"/>
    <property type="molecule type" value="Genomic_DNA"/>
</dbReference>
<proteinExistence type="predicted"/>
<feature type="transmembrane region" description="Helical" evidence="1">
    <location>
        <begin position="73"/>
        <end position="96"/>
    </location>
</feature>
<gene>
    <name evidence="2" type="ORF">MGAL_10B021551</name>
</gene>
<evidence type="ECO:0000256" key="1">
    <source>
        <dbReference type="SAM" id="Phobius"/>
    </source>
</evidence>
<keyword evidence="1" id="KW-1133">Transmembrane helix</keyword>
<keyword evidence="1" id="KW-0472">Membrane</keyword>
<dbReference type="Proteomes" id="UP000596742">
    <property type="component" value="Unassembled WGS sequence"/>
</dbReference>
<protein>
    <submittedName>
        <fullName evidence="2">Uncharacterized protein</fullName>
    </submittedName>
</protein>
<organism evidence="2 3">
    <name type="scientific">Mytilus galloprovincialis</name>
    <name type="common">Mediterranean mussel</name>
    <dbReference type="NCBI Taxonomy" id="29158"/>
    <lineage>
        <taxon>Eukaryota</taxon>
        <taxon>Metazoa</taxon>
        <taxon>Spiralia</taxon>
        <taxon>Lophotrochozoa</taxon>
        <taxon>Mollusca</taxon>
        <taxon>Bivalvia</taxon>
        <taxon>Autobranchia</taxon>
        <taxon>Pteriomorphia</taxon>
        <taxon>Mytilida</taxon>
        <taxon>Mytiloidea</taxon>
        <taxon>Mytilidae</taxon>
        <taxon>Mytilinae</taxon>
        <taxon>Mytilus</taxon>
    </lineage>
</organism>
<evidence type="ECO:0000313" key="3">
    <source>
        <dbReference type="Proteomes" id="UP000596742"/>
    </source>
</evidence>
<evidence type="ECO:0000313" key="2">
    <source>
        <dbReference type="EMBL" id="VDI14598.1"/>
    </source>
</evidence>
<keyword evidence="3" id="KW-1185">Reference proteome</keyword>
<reference evidence="2" key="1">
    <citation type="submission" date="2018-11" db="EMBL/GenBank/DDBJ databases">
        <authorList>
            <person name="Alioto T."/>
            <person name="Alioto T."/>
        </authorList>
    </citation>
    <scope>NUCLEOTIDE SEQUENCE</scope>
</reference>
<sequence>MENNSKSYIVIVILLVCDFTFAIDGTCSYKYYPCSGYEWCCPDSYDCSGTSKCYKTVYYYSSEPGSSSNVGPIIGYCIGGLVGLVFLAAFCVACCAKCTCERPGQIEAMDTQTGGQNRAATTIRY</sequence>
<accession>A0A8B6D6C1</accession>
<comment type="caution">
    <text evidence="2">The sequence shown here is derived from an EMBL/GenBank/DDBJ whole genome shotgun (WGS) entry which is preliminary data.</text>
</comment>
<name>A0A8B6D6C1_MYTGA</name>
<feature type="transmembrane region" description="Helical" evidence="1">
    <location>
        <begin position="7"/>
        <end position="23"/>
    </location>
</feature>
<dbReference type="AlphaFoldDB" id="A0A8B6D6C1"/>